<dbReference type="Proteomes" id="UP000236728">
    <property type="component" value="Unassembled WGS sequence"/>
</dbReference>
<dbReference type="AlphaFoldDB" id="A0A1H6AUF9"/>
<evidence type="ECO:0008006" key="4">
    <source>
        <dbReference type="Google" id="ProtNLM"/>
    </source>
</evidence>
<feature type="chain" id="PRO_5009293030" description="DUF5666 domain-containing protein" evidence="1">
    <location>
        <begin position="24"/>
        <end position="188"/>
    </location>
</feature>
<evidence type="ECO:0000256" key="1">
    <source>
        <dbReference type="SAM" id="SignalP"/>
    </source>
</evidence>
<dbReference type="PROSITE" id="PS51257">
    <property type="entry name" value="PROKAR_LIPOPROTEIN"/>
    <property type="match status" value="1"/>
</dbReference>
<evidence type="ECO:0000313" key="2">
    <source>
        <dbReference type="EMBL" id="SEG52273.1"/>
    </source>
</evidence>
<gene>
    <name evidence="2" type="ORF">SAMN05421819_3284</name>
</gene>
<keyword evidence="1" id="KW-0732">Signal</keyword>
<dbReference type="OrthoDB" id="27380at204434"/>
<accession>A0A1H6AUF9</accession>
<protein>
    <recommendedName>
        <fullName evidence="4">DUF5666 domain-containing protein</fullName>
    </recommendedName>
</protein>
<dbReference type="EMBL" id="FNVA01000006">
    <property type="protein sequence ID" value="SEG52273.1"/>
    <property type="molecule type" value="Genomic_DNA"/>
</dbReference>
<feature type="signal peptide" evidence="1">
    <location>
        <begin position="1"/>
        <end position="23"/>
    </location>
</feature>
<organism evidence="2 3">
    <name type="scientific">Bryocella elongata</name>
    <dbReference type="NCBI Taxonomy" id="863522"/>
    <lineage>
        <taxon>Bacteria</taxon>
        <taxon>Pseudomonadati</taxon>
        <taxon>Acidobacteriota</taxon>
        <taxon>Terriglobia</taxon>
        <taxon>Terriglobales</taxon>
        <taxon>Acidobacteriaceae</taxon>
        <taxon>Bryocella</taxon>
    </lineage>
</organism>
<sequence length="188" mass="19972">MQLKPIFFLGVLLMACSSVCARAQMSVHALSGVVKAVGPMGIDVQIGSDTTTHFKLAPGAKVAVNFDGGLRSDSVAANEFHHVGAFIVVYFYGYGSDVTAVAVKELNAGPYAKVEGRITDYDRRGHKMTLTDADGKTHSFTLADHLIVDSDEGADDGRKFSPRKGDDVRVTYASSGTQGTVSFIHASL</sequence>
<keyword evidence="3" id="KW-1185">Reference proteome</keyword>
<dbReference type="RefSeq" id="WP_103934173.1">
    <property type="nucleotide sequence ID" value="NZ_FNVA01000006.1"/>
</dbReference>
<proteinExistence type="predicted"/>
<evidence type="ECO:0000313" key="3">
    <source>
        <dbReference type="Proteomes" id="UP000236728"/>
    </source>
</evidence>
<name>A0A1H6AUF9_9BACT</name>
<reference evidence="2 3" key="1">
    <citation type="submission" date="2016-10" db="EMBL/GenBank/DDBJ databases">
        <authorList>
            <person name="de Groot N.N."/>
        </authorList>
    </citation>
    <scope>NUCLEOTIDE SEQUENCE [LARGE SCALE GENOMIC DNA]</scope>
    <source>
        <strain evidence="2 3">DSM 22489</strain>
    </source>
</reference>